<comment type="caution">
    <text evidence="1">The sequence shown here is derived from an EMBL/GenBank/DDBJ whole genome shotgun (WGS) entry which is preliminary data.</text>
</comment>
<organism evidence="1 2">
    <name type="scientific">Microbacterium sediminicola</name>
    <dbReference type="NCBI Taxonomy" id="415210"/>
    <lineage>
        <taxon>Bacteria</taxon>
        <taxon>Bacillati</taxon>
        <taxon>Actinomycetota</taxon>
        <taxon>Actinomycetes</taxon>
        <taxon>Micrococcales</taxon>
        <taxon>Microbacteriaceae</taxon>
        <taxon>Microbacterium</taxon>
    </lineage>
</organism>
<evidence type="ECO:0000313" key="2">
    <source>
        <dbReference type="Proteomes" id="UP001501690"/>
    </source>
</evidence>
<proteinExistence type="predicted"/>
<protein>
    <submittedName>
        <fullName evidence="1">Uncharacterized protein</fullName>
    </submittedName>
</protein>
<dbReference type="EMBL" id="BAAAPL010000002">
    <property type="protein sequence ID" value="GAA1702767.1"/>
    <property type="molecule type" value="Genomic_DNA"/>
</dbReference>
<keyword evidence="2" id="KW-1185">Reference proteome</keyword>
<evidence type="ECO:0000313" key="1">
    <source>
        <dbReference type="EMBL" id="GAA1702767.1"/>
    </source>
</evidence>
<dbReference type="RefSeq" id="WP_344073569.1">
    <property type="nucleotide sequence ID" value="NZ_BAAAPL010000002.1"/>
</dbReference>
<name>A0ABN2IDQ0_9MICO</name>
<reference evidence="1 2" key="1">
    <citation type="journal article" date="2019" name="Int. J. Syst. Evol. Microbiol.">
        <title>The Global Catalogue of Microorganisms (GCM) 10K type strain sequencing project: providing services to taxonomists for standard genome sequencing and annotation.</title>
        <authorList>
            <consortium name="The Broad Institute Genomics Platform"/>
            <consortium name="The Broad Institute Genome Sequencing Center for Infectious Disease"/>
            <person name="Wu L."/>
            <person name="Ma J."/>
        </authorList>
    </citation>
    <scope>NUCLEOTIDE SEQUENCE [LARGE SCALE GENOMIC DNA]</scope>
    <source>
        <strain evidence="1 2">JCM 15577</strain>
    </source>
</reference>
<dbReference type="Proteomes" id="UP001501690">
    <property type="component" value="Unassembled WGS sequence"/>
</dbReference>
<accession>A0ABN2IDQ0</accession>
<sequence>MTETFQRIALRCHERHVGEGDLSVVDIPDMKWTLRVTNGSFEERCDGADVTRKQKDVHSTKLWRASDTLD</sequence>
<gene>
    <name evidence="1" type="ORF">GCM10009808_20920</name>
</gene>